<dbReference type="EMBL" id="JABTTE010000010">
    <property type="protein sequence ID" value="NSL51861.1"/>
    <property type="molecule type" value="Genomic_DNA"/>
</dbReference>
<reference evidence="2" key="1">
    <citation type="submission" date="2020-06" db="EMBL/GenBank/DDBJ databases">
        <title>A novel thermopfilic bacterium from Erzurum, Turkey.</title>
        <authorList>
            <person name="Adiguzel A."/>
            <person name="Ay H."/>
            <person name="Baltaci M.O."/>
        </authorList>
    </citation>
    <scope>NUCLEOTIDE SEQUENCE</scope>
    <source>
        <strain evidence="2">P2</strain>
    </source>
</reference>
<accession>A0A8J8K8G2</accession>
<keyword evidence="1" id="KW-0472">Membrane</keyword>
<sequence>MGMKNVVEFNTKVLFGHDKLMHFELFAIVSFCVSLLIVTLTCKKFRLRGLAIIWFTLSLIGIAEEYRQFILPNRTAELWDAVANLLGVCTGMLLPYLFSLNKEALPVARYFLFFLMILFPLLLGLVEINERHFIIKN</sequence>
<evidence type="ECO:0000256" key="1">
    <source>
        <dbReference type="SAM" id="Phobius"/>
    </source>
</evidence>
<feature type="transmembrane region" description="Helical" evidence="1">
    <location>
        <begin position="78"/>
        <end position="98"/>
    </location>
</feature>
<name>A0A8J8K8G2_9BACI</name>
<organism evidence="2 3">
    <name type="scientific">Calidifontibacillus erzurumensis</name>
    <dbReference type="NCBI Taxonomy" id="2741433"/>
    <lineage>
        <taxon>Bacteria</taxon>
        <taxon>Bacillati</taxon>
        <taxon>Bacillota</taxon>
        <taxon>Bacilli</taxon>
        <taxon>Bacillales</taxon>
        <taxon>Bacillaceae</taxon>
        <taxon>Calidifontibacillus/Schinkia group</taxon>
        <taxon>Calidifontibacillus</taxon>
    </lineage>
</organism>
<evidence type="ECO:0000313" key="3">
    <source>
        <dbReference type="Proteomes" id="UP000625804"/>
    </source>
</evidence>
<keyword evidence="1" id="KW-0812">Transmembrane</keyword>
<keyword evidence="1" id="KW-1133">Transmembrane helix</keyword>
<feature type="transmembrane region" description="Helical" evidence="1">
    <location>
        <begin position="110"/>
        <end position="128"/>
    </location>
</feature>
<dbReference type="Proteomes" id="UP000625804">
    <property type="component" value="Unassembled WGS sequence"/>
</dbReference>
<evidence type="ECO:0000313" key="2">
    <source>
        <dbReference type="EMBL" id="NSL51861.1"/>
    </source>
</evidence>
<keyword evidence="3" id="KW-1185">Reference proteome</keyword>
<dbReference type="NCBIfam" id="NF037970">
    <property type="entry name" value="vanZ_1"/>
    <property type="match status" value="1"/>
</dbReference>
<dbReference type="RefSeq" id="WP_173731069.1">
    <property type="nucleotide sequence ID" value="NZ_JABTTE010000010.1"/>
</dbReference>
<feature type="transmembrane region" description="Helical" evidence="1">
    <location>
        <begin position="47"/>
        <end position="66"/>
    </location>
</feature>
<comment type="caution">
    <text evidence="2">The sequence shown here is derived from an EMBL/GenBank/DDBJ whole genome shotgun (WGS) entry which is preliminary data.</text>
</comment>
<dbReference type="AlphaFoldDB" id="A0A8J8K8G2"/>
<feature type="transmembrane region" description="Helical" evidence="1">
    <location>
        <begin position="20"/>
        <end position="41"/>
    </location>
</feature>
<protein>
    <submittedName>
        <fullName evidence="2">VanZ family protein</fullName>
    </submittedName>
</protein>
<gene>
    <name evidence="2" type="primary">vanZ</name>
    <name evidence="2" type="ORF">HR057_08870</name>
</gene>
<proteinExistence type="predicted"/>